<keyword evidence="1" id="KW-0472">Membrane</keyword>
<reference evidence="3 4" key="1">
    <citation type="journal article" date="2016" name="Front. Microbiol.">
        <title>Fuerstia marisgermanicae gen. nov., sp. nov., an Unusual Member of the Phylum Planctomycetes from the German Wadden Sea.</title>
        <authorList>
            <person name="Kohn T."/>
            <person name="Heuer A."/>
            <person name="Jogler M."/>
            <person name="Vollmers J."/>
            <person name="Boedeker C."/>
            <person name="Bunk B."/>
            <person name="Rast P."/>
            <person name="Borchert D."/>
            <person name="Glockner I."/>
            <person name="Freese H.M."/>
            <person name="Klenk H.P."/>
            <person name="Overmann J."/>
            <person name="Kaster A.K."/>
            <person name="Rohde M."/>
            <person name="Wiegand S."/>
            <person name="Jogler C."/>
        </authorList>
    </citation>
    <scope>NUCLEOTIDE SEQUENCE [LARGE SCALE GENOMIC DNA]</scope>
    <source>
        <strain evidence="3 4">NH11</strain>
    </source>
</reference>
<feature type="transmembrane region" description="Helical" evidence="1">
    <location>
        <begin position="214"/>
        <end position="234"/>
    </location>
</feature>
<protein>
    <submittedName>
        <fullName evidence="3">Stearoyl-CoA 9-desaturase</fullName>
        <ecNumber evidence="3">1.14.19.-</ecNumber>
    </submittedName>
</protein>
<keyword evidence="4" id="KW-1185">Reference proteome</keyword>
<dbReference type="Pfam" id="PF00487">
    <property type="entry name" value="FA_desaturase"/>
    <property type="match status" value="1"/>
</dbReference>
<dbReference type="PANTHER" id="PTHR19353">
    <property type="entry name" value="FATTY ACID DESATURASE 2"/>
    <property type="match status" value="1"/>
</dbReference>
<dbReference type="OrthoDB" id="9792534at2"/>
<dbReference type="PANTHER" id="PTHR19353:SF19">
    <property type="entry name" value="DELTA(5) FATTY ACID DESATURASE C-RELATED"/>
    <property type="match status" value="1"/>
</dbReference>
<dbReference type="Proteomes" id="UP000187735">
    <property type="component" value="Chromosome"/>
</dbReference>
<dbReference type="RefSeq" id="WP_077022894.1">
    <property type="nucleotide sequence ID" value="NZ_CP017641.1"/>
</dbReference>
<keyword evidence="3" id="KW-0560">Oxidoreductase</keyword>
<dbReference type="PIRSF" id="PIRSF015921">
    <property type="entry name" value="FA_sphinglp_des"/>
    <property type="match status" value="1"/>
</dbReference>
<feature type="domain" description="Fatty acid desaturase" evidence="2">
    <location>
        <begin position="79"/>
        <end position="350"/>
    </location>
</feature>
<evidence type="ECO:0000256" key="1">
    <source>
        <dbReference type="SAM" id="Phobius"/>
    </source>
</evidence>
<evidence type="ECO:0000313" key="3">
    <source>
        <dbReference type="EMBL" id="APZ91085.1"/>
    </source>
</evidence>
<keyword evidence="1" id="KW-1133">Transmembrane helix</keyword>
<dbReference type="AlphaFoldDB" id="A0A1P8WAM6"/>
<dbReference type="GO" id="GO:0016717">
    <property type="term" value="F:oxidoreductase activity, acting on paired donors, with oxidation of a pair of donors resulting in the reduction of molecular oxygen to two molecules of water"/>
    <property type="evidence" value="ECO:0007669"/>
    <property type="project" value="TreeGrafter"/>
</dbReference>
<dbReference type="KEGG" id="fmr:Fuma_00671"/>
<evidence type="ECO:0000259" key="2">
    <source>
        <dbReference type="Pfam" id="PF00487"/>
    </source>
</evidence>
<feature type="transmembrane region" description="Helical" evidence="1">
    <location>
        <begin position="240"/>
        <end position="266"/>
    </location>
</feature>
<keyword evidence="1" id="KW-0812">Transmembrane</keyword>
<organism evidence="3 4">
    <name type="scientific">Fuerstiella marisgermanici</name>
    <dbReference type="NCBI Taxonomy" id="1891926"/>
    <lineage>
        <taxon>Bacteria</taxon>
        <taxon>Pseudomonadati</taxon>
        <taxon>Planctomycetota</taxon>
        <taxon>Planctomycetia</taxon>
        <taxon>Planctomycetales</taxon>
        <taxon>Planctomycetaceae</taxon>
        <taxon>Fuerstiella</taxon>
    </lineage>
</organism>
<sequence>MATTSVLLESLPRTSAETKQVKFGKCDGFMQALRERVDAYFVETGQAKRDHWRMYVKTVVILSWITASYIGLIFFAVAWWQALLLSMSLGLAMAAVGFNIQHDGGHGAYSRFPIVNNMMAFTLDILGGSSFIWKRTHNVVHHSYTNVTGVDGDIDLGFMGRLSPHQERYGFHRFQHFYLWFLYGFITFKWQFRDDYLGLIAGKVGNTRIFRPKGWNAVALVVGKLIFITLAFIIPFSLHAWYNVLLCFFAASFVQGVVLSVVFQLAHVVEHADFPMPEEESLRIENAWAVHQVETTVDFAQTSRLVNWYTGGLNFQIEHHLFPQICHIHYPALAKIVEDTSREFGVSYNAHPTAGSAIASHYRWLRQMGRADVVTDADAAI</sequence>
<feature type="transmembrane region" description="Helical" evidence="1">
    <location>
        <begin position="112"/>
        <end position="133"/>
    </location>
</feature>
<dbReference type="GO" id="GO:0008610">
    <property type="term" value="P:lipid biosynthetic process"/>
    <property type="evidence" value="ECO:0007669"/>
    <property type="project" value="UniProtKB-ARBA"/>
</dbReference>
<evidence type="ECO:0000313" key="4">
    <source>
        <dbReference type="Proteomes" id="UP000187735"/>
    </source>
</evidence>
<dbReference type="InterPro" id="IPR012171">
    <property type="entry name" value="Fatty_acid_desaturase"/>
</dbReference>
<dbReference type="InterPro" id="IPR005804">
    <property type="entry name" value="FA_desaturase_dom"/>
</dbReference>
<feature type="transmembrane region" description="Helical" evidence="1">
    <location>
        <begin position="54"/>
        <end position="76"/>
    </location>
</feature>
<proteinExistence type="predicted"/>
<dbReference type="STRING" id="1891926.Fuma_00671"/>
<gene>
    <name evidence="3" type="primary">desA</name>
    <name evidence="3" type="ORF">Fuma_00671</name>
</gene>
<name>A0A1P8WAM6_9PLAN</name>
<dbReference type="EC" id="1.14.19.-" evidence="3"/>
<accession>A0A1P8WAM6</accession>
<dbReference type="CDD" id="cd03506">
    <property type="entry name" value="Delta6-FADS-like"/>
    <property type="match status" value="1"/>
</dbReference>
<dbReference type="GO" id="GO:0016020">
    <property type="term" value="C:membrane"/>
    <property type="evidence" value="ECO:0007669"/>
    <property type="project" value="TreeGrafter"/>
</dbReference>
<dbReference type="EMBL" id="CP017641">
    <property type="protein sequence ID" value="APZ91085.1"/>
    <property type="molecule type" value="Genomic_DNA"/>
</dbReference>